<keyword evidence="6" id="KW-1185">Reference proteome</keyword>
<dbReference type="Pfam" id="PF00172">
    <property type="entry name" value="Zn_clus"/>
    <property type="match status" value="1"/>
</dbReference>
<dbReference type="SUPFAM" id="SSF57701">
    <property type="entry name" value="Zn2/Cys6 DNA-binding domain"/>
    <property type="match status" value="1"/>
</dbReference>
<dbReference type="InterPro" id="IPR036864">
    <property type="entry name" value="Zn2-C6_fun-type_DNA-bd_sf"/>
</dbReference>
<evidence type="ECO:0000259" key="4">
    <source>
        <dbReference type="PROSITE" id="PS50048"/>
    </source>
</evidence>
<reference evidence="5" key="1">
    <citation type="submission" date="2021-12" db="EMBL/GenBank/DDBJ databases">
        <title>Comparative genomics, transcriptomics and evolutionary studies reveal genomic signatures of adaptation to plant cell wall in hemibiotrophic fungi.</title>
        <authorList>
            <consortium name="DOE Joint Genome Institute"/>
            <person name="Baroncelli R."/>
            <person name="Diaz J.F."/>
            <person name="Benocci T."/>
            <person name="Peng M."/>
            <person name="Battaglia E."/>
            <person name="Haridas S."/>
            <person name="Andreopoulos W."/>
            <person name="Labutti K."/>
            <person name="Pangilinan J."/>
            <person name="Floch G.L."/>
            <person name="Makela M.R."/>
            <person name="Henrissat B."/>
            <person name="Grigoriev I.V."/>
            <person name="Crouch J.A."/>
            <person name="De Vries R.P."/>
            <person name="Sukno S.A."/>
            <person name="Thon M.R."/>
        </authorList>
    </citation>
    <scope>NUCLEOTIDE SEQUENCE</scope>
    <source>
        <strain evidence="5">CBS 112980</strain>
    </source>
</reference>
<dbReference type="RefSeq" id="XP_060360343.1">
    <property type="nucleotide sequence ID" value="XM_060503529.1"/>
</dbReference>
<evidence type="ECO:0000256" key="3">
    <source>
        <dbReference type="SAM" id="MobiDB-lite"/>
    </source>
</evidence>
<dbReference type="PANTHER" id="PTHR37534:SF49">
    <property type="entry name" value="LYSINE BIOSYNTHESIS REGULATORY PROTEIN LYS14"/>
    <property type="match status" value="1"/>
</dbReference>
<name>A0AAD8UCJ1_GLOAC</name>
<feature type="domain" description="Zn(2)-C6 fungal-type" evidence="4">
    <location>
        <begin position="65"/>
        <end position="93"/>
    </location>
</feature>
<evidence type="ECO:0000313" key="5">
    <source>
        <dbReference type="EMBL" id="KAK1715544.1"/>
    </source>
</evidence>
<keyword evidence="2" id="KW-0539">Nucleus</keyword>
<dbReference type="GeneID" id="85387428"/>
<dbReference type="AlphaFoldDB" id="A0AAD8UCJ1"/>
<dbReference type="SMART" id="SM00066">
    <property type="entry name" value="GAL4"/>
    <property type="match status" value="1"/>
</dbReference>
<dbReference type="GO" id="GO:0000981">
    <property type="term" value="F:DNA-binding transcription factor activity, RNA polymerase II-specific"/>
    <property type="evidence" value="ECO:0007669"/>
    <property type="project" value="InterPro"/>
</dbReference>
<evidence type="ECO:0000313" key="6">
    <source>
        <dbReference type="Proteomes" id="UP001244207"/>
    </source>
</evidence>
<evidence type="ECO:0000256" key="2">
    <source>
        <dbReference type="ARBA" id="ARBA00023242"/>
    </source>
</evidence>
<dbReference type="PROSITE" id="PS50048">
    <property type="entry name" value="ZN2_CY6_FUNGAL_2"/>
    <property type="match status" value="1"/>
</dbReference>
<dbReference type="GO" id="GO:0008270">
    <property type="term" value="F:zinc ion binding"/>
    <property type="evidence" value="ECO:0007669"/>
    <property type="project" value="InterPro"/>
</dbReference>
<gene>
    <name evidence="5" type="ORF">BDZ83DRAFT_55732</name>
</gene>
<dbReference type="GO" id="GO:0045944">
    <property type="term" value="P:positive regulation of transcription by RNA polymerase II"/>
    <property type="evidence" value="ECO:0007669"/>
    <property type="project" value="TreeGrafter"/>
</dbReference>
<dbReference type="InterPro" id="IPR021858">
    <property type="entry name" value="Fun_TF"/>
</dbReference>
<protein>
    <recommendedName>
        <fullName evidence="4">Zn(2)-C6 fungal-type domain-containing protein</fullName>
    </recommendedName>
</protein>
<dbReference type="Gene3D" id="4.10.240.10">
    <property type="entry name" value="Zn(2)-C6 fungal-type DNA-binding domain"/>
    <property type="match status" value="1"/>
</dbReference>
<dbReference type="PANTHER" id="PTHR37534">
    <property type="entry name" value="TRANSCRIPTIONAL ACTIVATOR PROTEIN UGA3"/>
    <property type="match status" value="1"/>
</dbReference>
<dbReference type="InterPro" id="IPR001138">
    <property type="entry name" value="Zn2Cys6_DnaBD"/>
</dbReference>
<dbReference type="GO" id="GO:0005634">
    <property type="term" value="C:nucleus"/>
    <property type="evidence" value="ECO:0007669"/>
    <property type="project" value="UniProtKB-SubCell"/>
</dbReference>
<dbReference type="Pfam" id="PF11951">
    <property type="entry name" value="Fungal_trans_2"/>
    <property type="match status" value="2"/>
</dbReference>
<evidence type="ECO:0000256" key="1">
    <source>
        <dbReference type="ARBA" id="ARBA00004123"/>
    </source>
</evidence>
<comment type="caution">
    <text evidence="5">The sequence shown here is derived from an EMBL/GenBank/DDBJ whole genome shotgun (WGS) entry which is preliminary data.</text>
</comment>
<dbReference type="EMBL" id="JAHMHS010000121">
    <property type="protein sequence ID" value="KAK1715544.1"/>
    <property type="molecule type" value="Genomic_DNA"/>
</dbReference>
<organism evidence="5 6">
    <name type="scientific">Glomerella acutata</name>
    <name type="common">Colletotrichum acutatum</name>
    <dbReference type="NCBI Taxonomy" id="27357"/>
    <lineage>
        <taxon>Eukaryota</taxon>
        <taxon>Fungi</taxon>
        <taxon>Dikarya</taxon>
        <taxon>Ascomycota</taxon>
        <taxon>Pezizomycotina</taxon>
        <taxon>Sordariomycetes</taxon>
        <taxon>Hypocreomycetidae</taxon>
        <taxon>Glomerellales</taxon>
        <taxon>Glomerellaceae</taxon>
        <taxon>Colletotrichum</taxon>
        <taxon>Colletotrichum acutatum species complex</taxon>
    </lineage>
</organism>
<sequence>MSSTVPNVPTEMSNFHNANNELELLRPAVNGEMLPELTPRPATDESPNQPLRKIARSKRQKTFTGCWTCRERHVKCDEQRPACQRCVTGKFTCQGYGTRLTWLSPTGQGTSTSGGRRRARTKVSSSLQNLSQSPYQDTYTAIDAQRTGPPLAFRACEQRLGIEEVRQAGRISARKELPYLNVQSYDQGLEVLRNSRLDVGWNSFDASSHSDLPLIGNPAWPLEASLAPARERELINHWATNLAHRMIPIRSPANPFLTTVSPMALEGSRLAKTRSTSTVALFHAVCAISAAHQANLRGTDSHAGYADLMLRHKQLSFHHLMQNIKCRDHDERMASLATLCLWILTHFITGTAGAWREVIKVTRDLLDDTSIEIWRQSTTAALTYESCASTFATVLAQYLGRLDAPVPMKTYLPDVELSKSQIMPVRSLELVCSFNAKLVRTPVLAEEDLDQLEIEFALSAPEPSVDYDASNTESAMVHHHRSLFYHACLLYFKGNSGRRGLEEDVQDLVARCLDHMEHLESLQKNSSPKAWIYATVAFEARTPELRDRARLLFSRRKSLGIATWDTLLLAVEEVWKRRDLDAADVSPEPWTRVLSQMPDFDVILY</sequence>
<feature type="region of interest" description="Disordered" evidence="3">
    <location>
        <begin position="34"/>
        <end position="56"/>
    </location>
</feature>
<dbReference type="GO" id="GO:0000976">
    <property type="term" value="F:transcription cis-regulatory region binding"/>
    <property type="evidence" value="ECO:0007669"/>
    <property type="project" value="TreeGrafter"/>
</dbReference>
<dbReference type="Proteomes" id="UP001244207">
    <property type="component" value="Unassembled WGS sequence"/>
</dbReference>
<dbReference type="CDD" id="cd00067">
    <property type="entry name" value="GAL4"/>
    <property type="match status" value="1"/>
</dbReference>
<accession>A0AAD8UCJ1</accession>
<comment type="subcellular location">
    <subcellularLocation>
        <location evidence="1">Nucleus</location>
    </subcellularLocation>
</comment>
<proteinExistence type="predicted"/>
<dbReference type="PROSITE" id="PS00463">
    <property type="entry name" value="ZN2_CY6_FUNGAL_1"/>
    <property type="match status" value="1"/>
</dbReference>